<dbReference type="Proteomes" id="UP001369815">
    <property type="component" value="Unassembled WGS sequence"/>
</dbReference>
<evidence type="ECO:0000256" key="1">
    <source>
        <dbReference type="ARBA" id="ARBA00004606"/>
    </source>
</evidence>
<keyword evidence="8" id="KW-1185">Reference proteome</keyword>
<gene>
    <name evidence="7" type="ORF">Daesc_003644</name>
</gene>
<evidence type="ECO:0000256" key="4">
    <source>
        <dbReference type="ARBA" id="ARBA00022968"/>
    </source>
</evidence>
<protein>
    <recommendedName>
        <fullName evidence="9">Glycosyltransferase family 31 protein</fullName>
    </recommendedName>
</protein>
<accession>A0AAX6MUC0</accession>
<keyword evidence="4" id="KW-0735">Signal-anchor</keyword>
<comment type="subcellular location">
    <subcellularLocation>
        <location evidence="1">Membrane</location>
        <topology evidence="1">Single-pass type II membrane protein</topology>
    </subcellularLocation>
</comment>
<dbReference type="PANTHER" id="PTHR23033">
    <property type="entry name" value="BETA1,3-GALACTOSYLTRANSFERASE"/>
    <property type="match status" value="1"/>
</dbReference>
<proteinExistence type="inferred from homology"/>
<keyword evidence="6" id="KW-0472">Membrane</keyword>
<evidence type="ECO:0000313" key="7">
    <source>
        <dbReference type="EMBL" id="KAK6955997.1"/>
    </source>
</evidence>
<comment type="similarity">
    <text evidence="2">Belongs to the glycosyltransferase 31 family. Beta3-Gal-T subfamily.</text>
</comment>
<dbReference type="EMBL" id="JBANMG010000003">
    <property type="protein sequence ID" value="KAK6955997.1"/>
    <property type="molecule type" value="Genomic_DNA"/>
</dbReference>
<evidence type="ECO:0000256" key="5">
    <source>
        <dbReference type="ARBA" id="ARBA00022989"/>
    </source>
</evidence>
<dbReference type="GO" id="GO:0016020">
    <property type="term" value="C:membrane"/>
    <property type="evidence" value="ECO:0007669"/>
    <property type="project" value="UniProtKB-SubCell"/>
</dbReference>
<dbReference type="InterPro" id="IPR026050">
    <property type="entry name" value="C1GALT1/C1GALT1_chp1"/>
</dbReference>
<sequence>MTVLRYCHNKFVLALACLIAIFITLTRLNKWSLHSSYIGVPPLPLDHGSNHTNLSVSVGTTKFVDLTITPPKTSHDSSCNHFPNTSDVLVVVKTGATESYSKIPTQLITILRCLPDFLIFSDLEQDVASHHVRDSLDSVLDQAKEKNYDFDLYSRQKACVIDQHSCNLKSKQNLKFEGWRLDKYKNVHIAEKTYRLRPNYDWYLFIDADTYVLWQNLVQWLQILGDPSEKHYIGSIALLNDFAFAHGGSGYILSQATMRDLAIDHPGIANQYDMKATKLCCGDYMLSVALNETLSIGVKQAWPTINGEKPYTIPYGPREWCHPDFEQRFYQSRGVPRPIMRFKDIYHEFVAPKLAARRDDWDNLSEDVVYLDPNHSGRYPKWQQNRAKKPYQQIRAAVVELDAHKSFEHCRKLCDSNHDCFQFSYRDGVCAYSTSIRLGKPAPKMINEEEKWVSGWNIERIRTWVEEQGQCREPVWPKVQ</sequence>
<dbReference type="PANTHER" id="PTHR23033:SF40">
    <property type="entry name" value="APPLE DOMAIN-CONTAINING PROTEIN"/>
    <property type="match status" value="1"/>
</dbReference>
<evidence type="ECO:0000256" key="3">
    <source>
        <dbReference type="ARBA" id="ARBA00022692"/>
    </source>
</evidence>
<keyword evidence="5" id="KW-1133">Transmembrane helix</keyword>
<evidence type="ECO:0000313" key="8">
    <source>
        <dbReference type="Proteomes" id="UP001369815"/>
    </source>
</evidence>
<keyword evidence="3" id="KW-0812">Transmembrane</keyword>
<organism evidence="7 8">
    <name type="scientific">Daldinia eschscholtzii</name>
    <dbReference type="NCBI Taxonomy" id="292717"/>
    <lineage>
        <taxon>Eukaryota</taxon>
        <taxon>Fungi</taxon>
        <taxon>Dikarya</taxon>
        <taxon>Ascomycota</taxon>
        <taxon>Pezizomycotina</taxon>
        <taxon>Sordariomycetes</taxon>
        <taxon>Xylariomycetidae</taxon>
        <taxon>Xylariales</taxon>
        <taxon>Hypoxylaceae</taxon>
        <taxon>Daldinia</taxon>
    </lineage>
</organism>
<evidence type="ECO:0000256" key="2">
    <source>
        <dbReference type="ARBA" id="ARBA00006462"/>
    </source>
</evidence>
<dbReference type="Gene3D" id="3.90.550.50">
    <property type="match status" value="1"/>
</dbReference>
<dbReference type="AlphaFoldDB" id="A0AAX6MUC0"/>
<reference evidence="7 8" key="1">
    <citation type="journal article" date="2024" name="Front Chem Biol">
        <title>Unveiling the potential of Daldinia eschscholtzii MFLUCC 19-0629 through bioactivity and bioinformatics studies for enhanced sustainable agriculture production.</title>
        <authorList>
            <person name="Brooks S."/>
            <person name="Weaver J.A."/>
            <person name="Klomchit A."/>
            <person name="Alharthi S.A."/>
            <person name="Onlamun T."/>
            <person name="Nurani R."/>
            <person name="Vong T.K."/>
            <person name="Alberti F."/>
            <person name="Greco C."/>
        </authorList>
    </citation>
    <scope>NUCLEOTIDE SEQUENCE [LARGE SCALE GENOMIC DNA]</scope>
    <source>
        <strain evidence="7">MFLUCC 19-0629</strain>
    </source>
</reference>
<name>A0AAX6MUC0_9PEZI</name>
<evidence type="ECO:0000256" key="6">
    <source>
        <dbReference type="ARBA" id="ARBA00023136"/>
    </source>
</evidence>
<comment type="caution">
    <text evidence="7">The sequence shown here is derived from an EMBL/GenBank/DDBJ whole genome shotgun (WGS) entry which is preliminary data.</text>
</comment>
<evidence type="ECO:0008006" key="9">
    <source>
        <dbReference type="Google" id="ProtNLM"/>
    </source>
</evidence>